<dbReference type="Proteomes" id="UP001225356">
    <property type="component" value="Unassembled WGS sequence"/>
</dbReference>
<protein>
    <submittedName>
        <fullName evidence="1">2-methylisocitrate lyase-like PEP mutase family enzyme</fullName>
    </submittedName>
</protein>
<keyword evidence="2" id="KW-1185">Reference proteome</keyword>
<gene>
    <name evidence="1" type="ORF">J2853_009175</name>
</gene>
<proteinExistence type="predicted"/>
<accession>A0ABT9QVB5</accession>
<comment type="caution">
    <text evidence="1">The sequence shown here is derived from an EMBL/GenBank/DDBJ whole genome shotgun (WGS) entry which is preliminary data.</text>
</comment>
<evidence type="ECO:0000313" key="2">
    <source>
        <dbReference type="Proteomes" id="UP001225356"/>
    </source>
</evidence>
<reference evidence="1 2" key="1">
    <citation type="submission" date="2023-07" db="EMBL/GenBank/DDBJ databases">
        <title>Sequencing the genomes of 1000 actinobacteria strains.</title>
        <authorList>
            <person name="Klenk H.-P."/>
        </authorList>
    </citation>
    <scope>NUCLEOTIDE SEQUENCE [LARGE SCALE GENOMIC DNA]</scope>
    <source>
        <strain evidence="1 2">DSM 46740</strain>
    </source>
</reference>
<dbReference type="EMBL" id="JAUSQU010000001">
    <property type="protein sequence ID" value="MDP9849964.1"/>
    <property type="molecule type" value="Genomic_DNA"/>
</dbReference>
<dbReference type="RefSeq" id="WP_307568096.1">
    <property type="nucleotide sequence ID" value="NZ_JAUSQU010000001.1"/>
</dbReference>
<organism evidence="1 2">
    <name type="scientific">Streptosporangium lutulentum</name>
    <dbReference type="NCBI Taxonomy" id="1461250"/>
    <lineage>
        <taxon>Bacteria</taxon>
        <taxon>Bacillati</taxon>
        <taxon>Actinomycetota</taxon>
        <taxon>Actinomycetes</taxon>
        <taxon>Streptosporangiales</taxon>
        <taxon>Streptosporangiaceae</taxon>
        <taxon>Streptosporangium</taxon>
    </lineage>
</organism>
<evidence type="ECO:0000313" key="1">
    <source>
        <dbReference type="EMBL" id="MDP9849964.1"/>
    </source>
</evidence>
<sequence>MSPTTIPYTETVAGPSNVPAGPGAPAVAAPAGLGVARIGLGSSIAEAAYAVARHAAREPFTTGTYESLAGALDDGRLNALLGGRPTGGSTR</sequence>
<name>A0ABT9QVB5_9ACTN</name>